<feature type="non-terminal residue" evidence="2">
    <location>
        <position position="71"/>
    </location>
</feature>
<evidence type="ECO:0000313" key="2">
    <source>
        <dbReference type="EMBL" id="MFD1188070.1"/>
    </source>
</evidence>
<proteinExistence type="predicted"/>
<reference evidence="3" key="1">
    <citation type="journal article" date="2019" name="Int. J. Syst. Evol. Microbiol.">
        <title>The Global Catalogue of Microorganisms (GCM) 10K type strain sequencing project: providing services to taxonomists for standard genome sequencing and annotation.</title>
        <authorList>
            <consortium name="The Broad Institute Genomics Platform"/>
            <consortium name="The Broad Institute Genome Sequencing Center for Infectious Disease"/>
            <person name="Wu L."/>
            <person name="Ma J."/>
        </authorList>
    </citation>
    <scope>NUCLEOTIDE SEQUENCE [LARGE SCALE GENOMIC DNA]</scope>
    <source>
        <strain evidence="3">JCM 31319</strain>
    </source>
</reference>
<accession>A0ABW3STZ9</accession>
<dbReference type="RefSeq" id="WP_377530956.1">
    <property type="nucleotide sequence ID" value="NZ_JBHTLD010000209.1"/>
</dbReference>
<sequence>MSSQGIFILMDYPFSETNFKVFRVIDLMLQVAITILCNVVLASVGAALTHLIKTISTIYMLLLLYMDGDWK</sequence>
<gene>
    <name evidence="2" type="ORF">ACFQ2O_17800</name>
</gene>
<keyword evidence="1" id="KW-0812">Transmembrane</keyword>
<evidence type="ECO:0000313" key="3">
    <source>
        <dbReference type="Proteomes" id="UP001597094"/>
    </source>
</evidence>
<feature type="transmembrane region" description="Helical" evidence="1">
    <location>
        <begin position="21"/>
        <end position="41"/>
    </location>
</feature>
<keyword evidence="1" id="KW-0472">Membrane</keyword>
<protein>
    <submittedName>
        <fullName evidence="2">Uncharacterized protein</fullName>
    </submittedName>
</protein>
<organism evidence="2 3">
    <name type="scientific">Pontibacter rugosus</name>
    <dbReference type="NCBI Taxonomy" id="1745966"/>
    <lineage>
        <taxon>Bacteria</taxon>
        <taxon>Pseudomonadati</taxon>
        <taxon>Bacteroidota</taxon>
        <taxon>Cytophagia</taxon>
        <taxon>Cytophagales</taxon>
        <taxon>Hymenobacteraceae</taxon>
        <taxon>Pontibacter</taxon>
    </lineage>
</organism>
<keyword evidence="3" id="KW-1185">Reference proteome</keyword>
<dbReference type="Proteomes" id="UP001597094">
    <property type="component" value="Unassembled WGS sequence"/>
</dbReference>
<evidence type="ECO:0000256" key="1">
    <source>
        <dbReference type="SAM" id="Phobius"/>
    </source>
</evidence>
<keyword evidence="1" id="KW-1133">Transmembrane helix</keyword>
<name>A0ABW3STZ9_9BACT</name>
<dbReference type="EMBL" id="JBHTLD010000209">
    <property type="protein sequence ID" value="MFD1188070.1"/>
    <property type="molecule type" value="Genomic_DNA"/>
</dbReference>
<comment type="caution">
    <text evidence="2">The sequence shown here is derived from an EMBL/GenBank/DDBJ whole genome shotgun (WGS) entry which is preliminary data.</text>
</comment>